<dbReference type="InterPro" id="IPR016024">
    <property type="entry name" value="ARM-type_fold"/>
</dbReference>
<name>A0ABV8LS76_9ACTN</name>
<proteinExistence type="predicted"/>
<organism evidence="1 2">
    <name type="scientific">Hamadaea flava</name>
    <dbReference type="NCBI Taxonomy" id="1742688"/>
    <lineage>
        <taxon>Bacteria</taxon>
        <taxon>Bacillati</taxon>
        <taxon>Actinomycetota</taxon>
        <taxon>Actinomycetes</taxon>
        <taxon>Micromonosporales</taxon>
        <taxon>Micromonosporaceae</taxon>
        <taxon>Hamadaea</taxon>
    </lineage>
</organism>
<dbReference type="EMBL" id="JBHSAY010000015">
    <property type="protein sequence ID" value="MFC4133916.1"/>
    <property type="molecule type" value="Genomic_DNA"/>
</dbReference>
<dbReference type="SUPFAM" id="SSF48371">
    <property type="entry name" value="ARM repeat"/>
    <property type="match status" value="1"/>
</dbReference>
<dbReference type="InterPro" id="IPR011989">
    <property type="entry name" value="ARM-like"/>
</dbReference>
<keyword evidence="2" id="KW-1185">Reference proteome</keyword>
<sequence length="223" mass="24887">MTTDRSDSHCYVLRAGTPASVVTDLAAERGWVLVSDEPPSFNRAAIKRWRPSEEADAGQVELICDHMSGCHTLTAPEPVRAWIAEALPVWTADELLDQARSQEDPLVRMRALRALQYFQIAAALRAAPDSPLDPDEPHLRLIADDERYLDGFRQGLDDPVPGVRRAAVDGLCRTFYPGAQPILRAYRDRLAEQGEPSDQLETIDWYLEKGLHRIRATSGDDDA</sequence>
<evidence type="ECO:0000313" key="1">
    <source>
        <dbReference type="EMBL" id="MFC4133916.1"/>
    </source>
</evidence>
<gene>
    <name evidence="1" type="ORF">ACFOZ4_25155</name>
</gene>
<dbReference type="RefSeq" id="WP_253761884.1">
    <property type="nucleotide sequence ID" value="NZ_JAMZDZ010000001.1"/>
</dbReference>
<comment type="caution">
    <text evidence="1">The sequence shown here is derived from an EMBL/GenBank/DDBJ whole genome shotgun (WGS) entry which is preliminary data.</text>
</comment>
<dbReference type="Proteomes" id="UP001595816">
    <property type="component" value="Unassembled WGS sequence"/>
</dbReference>
<protein>
    <submittedName>
        <fullName evidence="1">HEAT repeat domain-containing protein</fullName>
    </submittedName>
</protein>
<accession>A0ABV8LS76</accession>
<dbReference type="Gene3D" id="1.25.10.10">
    <property type="entry name" value="Leucine-rich Repeat Variant"/>
    <property type="match status" value="1"/>
</dbReference>
<reference evidence="2" key="1">
    <citation type="journal article" date="2019" name="Int. J. Syst. Evol. Microbiol.">
        <title>The Global Catalogue of Microorganisms (GCM) 10K type strain sequencing project: providing services to taxonomists for standard genome sequencing and annotation.</title>
        <authorList>
            <consortium name="The Broad Institute Genomics Platform"/>
            <consortium name="The Broad Institute Genome Sequencing Center for Infectious Disease"/>
            <person name="Wu L."/>
            <person name="Ma J."/>
        </authorList>
    </citation>
    <scope>NUCLEOTIDE SEQUENCE [LARGE SCALE GENOMIC DNA]</scope>
    <source>
        <strain evidence="2">CGMCC 4.7289</strain>
    </source>
</reference>
<evidence type="ECO:0000313" key="2">
    <source>
        <dbReference type="Proteomes" id="UP001595816"/>
    </source>
</evidence>